<keyword evidence="6" id="KW-1185">Reference proteome</keyword>
<evidence type="ECO:0000256" key="1">
    <source>
        <dbReference type="ARBA" id="ARBA00022468"/>
    </source>
</evidence>
<evidence type="ECO:0000256" key="4">
    <source>
        <dbReference type="SAM" id="MobiDB-lite"/>
    </source>
</evidence>
<dbReference type="InterPro" id="IPR027038">
    <property type="entry name" value="RanGap"/>
</dbReference>
<feature type="region of interest" description="Disordered" evidence="4">
    <location>
        <begin position="1"/>
        <end position="111"/>
    </location>
</feature>
<protein>
    <recommendedName>
        <fullName evidence="7">F-box domain-containing protein</fullName>
    </recommendedName>
</protein>
<dbReference type="GO" id="GO:0005634">
    <property type="term" value="C:nucleus"/>
    <property type="evidence" value="ECO:0007669"/>
    <property type="project" value="TreeGrafter"/>
</dbReference>
<feature type="compositionally biased region" description="Low complexity" evidence="4">
    <location>
        <begin position="1"/>
        <end position="16"/>
    </location>
</feature>
<evidence type="ECO:0008006" key="7">
    <source>
        <dbReference type="Google" id="ProtNLM"/>
    </source>
</evidence>
<feature type="compositionally biased region" description="Low complexity" evidence="4">
    <location>
        <begin position="29"/>
        <end position="54"/>
    </location>
</feature>
<reference evidence="5" key="1">
    <citation type="submission" date="2021-05" db="EMBL/GenBank/DDBJ databases">
        <title>The genome of the haptophyte Pavlova lutheri (Diacronema luteri, Pavlovales) - a model for lipid biosynthesis in eukaryotic algae.</title>
        <authorList>
            <person name="Hulatt C.J."/>
            <person name="Posewitz M.C."/>
        </authorList>
    </citation>
    <scope>NUCLEOTIDE SEQUENCE</scope>
    <source>
        <strain evidence="5">NIVA-4/92</strain>
    </source>
</reference>
<dbReference type="SUPFAM" id="SSF81383">
    <property type="entry name" value="F-box domain"/>
    <property type="match status" value="1"/>
</dbReference>
<dbReference type="GO" id="GO:0006913">
    <property type="term" value="P:nucleocytoplasmic transport"/>
    <property type="evidence" value="ECO:0007669"/>
    <property type="project" value="TreeGrafter"/>
</dbReference>
<comment type="caution">
    <text evidence="5">The sequence shown here is derived from an EMBL/GenBank/DDBJ whole genome shotgun (WGS) entry which is preliminary data.</text>
</comment>
<dbReference type="GO" id="GO:0005829">
    <property type="term" value="C:cytosol"/>
    <property type="evidence" value="ECO:0007669"/>
    <property type="project" value="TreeGrafter"/>
</dbReference>
<evidence type="ECO:0000313" key="5">
    <source>
        <dbReference type="EMBL" id="KAG8467121.1"/>
    </source>
</evidence>
<keyword evidence="2" id="KW-0433">Leucine-rich repeat</keyword>
<gene>
    <name evidence="5" type="ORF">KFE25_000437</name>
</gene>
<dbReference type="PANTHER" id="PTHR24113">
    <property type="entry name" value="RAN GTPASE-ACTIVATING PROTEIN 1"/>
    <property type="match status" value="1"/>
</dbReference>
<keyword evidence="3" id="KW-0677">Repeat</keyword>
<dbReference type="Proteomes" id="UP000751190">
    <property type="component" value="Unassembled WGS sequence"/>
</dbReference>
<organism evidence="5 6">
    <name type="scientific">Diacronema lutheri</name>
    <name type="common">Unicellular marine alga</name>
    <name type="synonym">Monochrysis lutheri</name>
    <dbReference type="NCBI Taxonomy" id="2081491"/>
    <lineage>
        <taxon>Eukaryota</taxon>
        <taxon>Haptista</taxon>
        <taxon>Haptophyta</taxon>
        <taxon>Pavlovophyceae</taxon>
        <taxon>Pavlovales</taxon>
        <taxon>Pavlovaceae</taxon>
        <taxon>Diacronema</taxon>
    </lineage>
</organism>
<dbReference type="InterPro" id="IPR036047">
    <property type="entry name" value="F-box-like_dom_sf"/>
</dbReference>
<evidence type="ECO:0000313" key="6">
    <source>
        <dbReference type="Proteomes" id="UP000751190"/>
    </source>
</evidence>
<dbReference type="AlphaFoldDB" id="A0A8J6CDI5"/>
<dbReference type="GO" id="GO:0031267">
    <property type="term" value="F:small GTPase binding"/>
    <property type="evidence" value="ECO:0007669"/>
    <property type="project" value="TreeGrafter"/>
</dbReference>
<dbReference type="SMART" id="SM00368">
    <property type="entry name" value="LRR_RI"/>
    <property type="match status" value="5"/>
</dbReference>
<evidence type="ECO:0000256" key="3">
    <source>
        <dbReference type="ARBA" id="ARBA00022737"/>
    </source>
</evidence>
<dbReference type="PANTHER" id="PTHR24113:SF12">
    <property type="entry name" value="RAN GTPASE-ACTIVATING PROTEIN 1"/>
    <property type="match status" value="1"/>
</dbReference>
<evidence type="ECO:0000256" key="2">
    <source>
        <dbReference type="ARBA" id="ARBA00022614"/>
    </source>
</evidence>
<proteinExistence type="predicted"/>
<sequence length="517" mass="54920">MRTRAGAIAAGEPADALETLPRQARRRASAVAAPRAPHAVPARRAASAPRPRARAAPDADTQRVSVASAARRDSVLSAMSTEKRPAVKRRSATRSPVRDASPPAASKRARSRGALMRAASARRCWLDVLPDELLAIKVLMFFDTRHLLYLRLVSRKFRACMLFVPAVCLRPVRRRLTADRAHALLNLFPAAQHLVLAGCLAHGAGMLDAIIARDASSVSFLSLGGNGLTAEQAKQLGEWLGTASDGLELSTLDLSDNAICTSRNLASSMIEPGGLRALLAPFSRVRASRCAPAARSPRRALRSPAGSGDADEQALEPLGDTPHLRLRRRAGPALCELDLSRNQLCTAGALALSASLRACRALTCSSTGLRSLKLANCLLGEQGLAALLPALRQCAALSTLDLSANFLYEAGGVAIAGWLGLNAPRLESIALAYNGINEIGGECLLCALHNKLNAARRDERSPRSAAAVRGCAPVRSANLAGNVWGSKLNRALEEFAREHGVELHLRESRPITLSAIF</sequence>
<name>A0A8J6CDI5_DIALT</name>
<dbReference type="Gene3D" id="3.80.10.10">
    <property type="entry name" value="Ribonuclease Inhibitor"/>
    <property type="match status" value="2"/>
</dbReference>
<dbReference type="OrthoDB" id="120976at2759"/>
<dbReference type="SUPFAM" id="SSF52047">
    <property type="entry name" value="RNI-like"/>
    <property type="match status" value="1"/>
</dbReference>
<accession>A0A8J6CDI5</accession>
<dbReference type="GO" id="GO:0005096">
    <property type="term" value="F:GTPase activator activity"/>
    <property type="evidence" value="ECO:0007669"/>
    <property type="project" value="UniProtKB-KW"/>
</dbReference>
<dbReference type="EMBL" id="JAGTXO010000006">
    <property type="protein sequence ID" value="KAG8467121.1"/>
    <property type="molecule type" value="Genomic_DNA"/>
</dbReference>
<dbReference type="GO" id="GO:0048471">
    <property type="term" value="C:perinuclear region of cytoplasm"/>
    <property type="evidence" value="ECO:0007669"/>
    <property type="project" value="TreeGrafter"/>
</dbReference>
<feature type="region of interest" description="Disordered" evidence="4">
    <location>
        <begin position="294"/>
        <end position="322"/>
    </location>
</feature>
<keyword evidence="1" id="KW-0343">GTPase activation</keyword>
<dbReference type="InterPro" id="IPR032675">
    <property type="entry name" value="LRR_dom_sf"/>
</dbReference>